<dbReference type="InterPro" id="IPR002869">
    <property type="entry name" value="Pyrv_flavodox_OxRed_cen"/>
</dbReference>
<dbReference type="RefSeq" id="WP_004098090.1">
    <property type="nucleotide sequence ID" value="NZ_AFGF01000193.1"/>
</dbReference>
<dbReference type="PANTHER" id="PTHR42730:SF1">
    <property type="entry name" value="2-OXOGLUTARATE SYNTHASE SUBUNIT KORC"/>
    <property type="match status" value="1"/>
</dbReference>
<proteinExistence type="predicted"/>
<feature type="domain" description="Pyruvate/ketoisovalerate oxidoreductase catalytic" evidence="2">
    <location>
        <begin position="11"/>
        <end position="172"/>
    </location>
</feature>
<gene>
    <name evidence="3" type="ORF">ALO_17241</name>
</gene>
<evidence type="ECO:0000313" key="4">
    <source>
        <dbReference type="Proteomes" id="UP000003240"/>
    </source>
</evidence>
<dbReference type="eggNOG" id="COG1014">
    <property type="taxonomic scope" value="Bacteria"/>
</dbReference>
<keyword evidence="1" id="KW-0560">Oxidoreductase</keyword>
<dbReference type="OrthoDB" id="9789125at2"/>
<dbReference type="EMBL" id="AFGF01000193">
    <property type="protein sequence ID" value="EGO62609.1"/>
    <property type="molecule type" value="Genomic_DNA"/>
</dbReference>
<dbReference type="Gene3D" id="3.40.920.10">
    <property type="entry name" value="Pyruvate-ferredoxin oxidoreductase, PFOR, domain III"/>
    <property type="match status" value="1"/>
</dbReference>
<accession>F7NMW5</accession>
<name>F7NMW5_9FIRM</name>
<evidence type="ECO:0000256" key="1">
    <source>
        <dbReference type="ARBA" id="ARBA00023002"/>
    </source>
</evidence>
<dbReference type="Proteomes" id="UP000003240">
    <property type="component" value="Unassembled WGS sequence"/>
</dbReference>
<dbReference type="Pfam" id="PF01558">
    <property type="entry name" value="POR"/>
    <property type="match status" value="1"/>
</dbReference>
<protein>
    <submittedName>
        <fullName evidence="3">Pyruvate/ketoisovalerate oxidoreductase, catalytic domain protein</fullName>
    </submittedName>
</protein>
<dbReference type="SUPFAM" id="SSF53323">
    <property type="entry name" value="Pyruvate-ferredoxin oxidoreductase, PFOR, domain III"/>
    <property type="match status" value="1"/>
</dbReference>
<reference evidence="3 4" key="1">
    <citation type="journal article" date="2011" name="EMBO J.">
        <title>Structural diversity of bacterial flagellar motors.</title>
        <authorList>
            <person name="Chen S."/>
            <person name="Beeby M."/>
            <person name="Murphy G.E."/>
            <person name="Leadbetter J.R."/>
            <person name="Hendrixson D.R."/>
            <person name="Briegel A."/>
            <person name="Li Z."/>
            <person name="Shi J."/>
            <person name="Tocheva E.I."/>
            <person name="Muller A."/>
            <person name="Dobro M.J."/>
            <person name="Jensen G.J."/>
        </authorList>
    </citation>
    <scope>NUCLEOTIDE SEQUENCE [LARGE SCALE GENOMIC DNA]</scope>
    <source>
        <strain evidence="3 4">DSM 6540</strain>
    </source>
</reference>
<evidence type="ECO:0000313" key="3">
    <source>
        <dbReference type="EMBL" id="EGO62609.1"/>
    </source>
</evidence>
<dbReference type="AlphaFoldDB" id="F7NMW5"/>
<comment type="caution">
    <text evidence="3">The sequence shown here is derived from an EMBL/GenBank/DDBJ whole genome shotgun (WGS) entry which is preliminary data.</text>
</comment>
<dbReference type="GO" id="GO:0016903">
    <property type="term" value="F:oxidoreductase activity, acting on the aldehyde or oxo group of donors"/>
    <property type="evidence" value="ECO:0007669"/>
    <property type="project" value="InterPro"/>
</dbReference>
<dbReference type="InterPro" id="IPR019752">
    <property type="entry name" value="Pyrv/ketoisovalerate_OxRed_cat"/>
</dbReference>
<keyword evidence="4" id="KW-1185">Reference proteome</keyword>
<organism evidence="3 4">
    <name type="scientific">Acetonema longum DSM 6540</name>
    <dbReference type="NCBI Taxonomy" id="1009370"/>
    <lineage>
        <taxon>Bacteria</taxon>
        <taxon>Bacillati</taxon>
        <taxon>Bacillota</taxon>
        <taxon>Negativicutes</taxon>
        <taxon>Acetonemataceae</taxon>
        <taxon>Acetonema</taxon>
    </lineage>
</organism>
<sequence>MKHEMLFSGIGGQGIMLLGEVLCSVAVAAGYQVTFAPFYGQEKRGGRTMCHVVISDAMESPIISEAELMLIMDERSLQDFQSLMAPQGALLLNSSMIEREPACQCREIKKVPFYDIAVELGNAKVANMVALGALLKYLPFIPYDKVVAAVQQAFAAKQKVAALNVQALKAGYTYGF</sequence>
<dbReference type="STRING" id="1009370.ALO_17241"/>
<dbReference type="PANTHER" id="PTHR42730">
    <property type="entry name" value="2-OXOGLUTARATE SYNTHASE SUBUNIT KORC"/>
    <property type="match status" value="1"/>
</dbReference>
<dbReference type="InterPro" id="IPR052554">
    <property type="entry name" value="2-oxoglutarate_synth_KorC"/>
</dbReference>
<evidence type="ECO:0000259" key="2">
    <source>
        <dbReference type="Pfam" id="PF01558"/>
    </source>
</evidence>
<keyword evidence="3" id="KW-0670">Pyruvate</keyword>